<dbReference type="PANTHER" id="PTHR45790">
    <property type="entry name" value="SIROHEME SYNTHASE-RELATED"/>
    <property type="match status" value="1"/>
</dbReference>
<dbReference type="NCBIfam" id="TIGR01469">
    <property type="entry name" value="cobA_cysG_Cterm"/>
    <property type="match status" value="1"/>
</dbReference>
<keyword evidence="9 14" id="KW-0456">Lyase</keyword>
<feature type="modified residue" description="Phosphoserine" evidence="14">
    <location>
        <position position="139"/>
    </location>
</feature>
<dbReference type="InterPro" id="IPR012409">
    <property type="entry name" value="Sirohaem_synth"/>
</dbReference>
<comment type="pathway">
    <text evidence="14">Cofactor biosynthesis; adenosylcobalamin biosynthesis; precorrin-2 from uroporphyrinogen III: step 1/1.</text>
</comment>
<evidence type="ECO:0000313" key="20">
    <source>
        <dbReference type="Proteomes" id="UP001597110"/>
    </source>
</evidence>
<feature type="binding site" evidence="14">
    <location>
        <position position="237"/>
    </location>
    <ligand>
        <name>S-adenosyl-L-methionine</name>
        <dbReference type="ChEBI" id="CHEBI:59789"/>
    </ligand>
</feature>
<dbReference type="InterPro" id="IPR037115">
    <property type="entry name" value="Sirohaem_synt_dimer_dom_sf"/>
</dbReference>
<evidence type="ECO:0000256" key="9">
    <source>
        <dbReference type="ARBA" id="ARBA00023239"/>
    </source>
</evidence>
<comment type="function">
    <text evidence="14">Multifunctional enzyme that catalyzes the SAM-dependent methylations of uroporphyrinogen III at position C-2 and C-7 to form precorrin-2 via precorrin-1. Then it catalyzes the NAD-dependent ring dehydrogenation of precorrin-2 to yield sirohydrochlorin. Finally, it catalyzes the ferrochelation of sirohydrochlorin to yield siroheme.</text>
</comment>
<keyword evidence="3 14" id="KW-0169">Cobalamin biosynthesis</keyword>
<dbReference type="PIRSF" id="PIRSF036426">
    <property type="entry name" value="Sirohaem_synth"/>
    <property type="match status" value="1"/>
</dbReference>
<dbReference type="InterPro" id="IPR036291">
    <property type="entry name" value="NAD(P)-bd_dom_sf"/>
</dbReference>
<evidence type="ECO:0000256" key="1">
    <source>
        <dbReference type="ARBA" id="ARBA00005010"/>
    </source>
</evidence>
<dbReference type="Gene3D" id="3.30.160.110">
    <property type="entry name" value="Siroheme synthase, domain 2"/>
    <property type="match status" value="1"/>
</dbReference>
<feature type="binding site" evidence="14">
    <location>
        <position position="424"/>
    </location>
    <ligand>
        <name>S-adenosyl-L-methionine</name>
        <dbReference type="ChEBI" id="CHEBI:59789"/>
    </ligand>
</feature>
<feature type="domain" description="Sirohaem synthase dimerisation" evidence="17">
    <location>
        <begin position="161"/>
        <end position="216"/>
    </location>
</feature>
<feature type="binding site" evidence="14">
    <location>
        <begin position="54"/>
        <end position="55"/>
    </location>
    <ligand>
        <name>NAD(+)</name>
        <dbReference type="ChEBI" id="CHEBI:57540"/>
    </ligand>
</feature>
<dbReference type="GO" id="GO:0032259">
    <property type="term" value="P:methylation"/>
    <property type="evidence" value="ECO:0007669"/>
    <property type="project" value="UniProtKB-KW"/>
</dbReference>
<dbReference type="InterPro" id="IPR006367">
    <property type="entry name" value="Sirohaem_synthase_N"/>
</dbReference>
<dbReference type="Pfam" id="PF13241">
    <property type="entry name" value="NAD_binding_7"/>
    <property type="match status" value="1"/>
</dbReference>
<evidence type="ECO:0000256" key="14">
    <source>
        <dbReference type="HAMAP-Rule" id="MF_01646"/>
    </source>
</evidence>
<dbReference type="InterPro" id="IPR003043">
    <property type="entry name" value="Uropor_MeTrfase_CS"/>
</dbReference>
<comment type="pathway">
    <text evidence="1 14">Porphyrin-containing compound metabolism; siroheme biosynthesis; sirohydrochlorin from precorrin-2: step 1/1.</text>
</comment>
<evidence type="ECO:0000256" key="11">
    <source>
        <dbReference type="ARBA" id="ARBA00023268"/>
    </source>
</evidence>
<keyword evidence="14" id="KW-0597">Phosphoprotein</keyword>
<comment type="pathway">
    <text evidence="14">Cofactor biosynthesis; adenosylcobalamin biosynthesis; sirohydrochlorin from precorrin-2: step 1/1.</text>
</comment>
<feature type="binding site" evidence="14">
    <location>
        <begin position="343"/>
        <end position="344"/>
    </location>
    <ligand>
        <name>S-adenosyl-L-methionine</name>
        <dbReference type="ChEBI" id="CHEBI:59789"/>
    </ligand>
</feature>
<dbReference type="NCBIfam" id="TIGR01470">
    <property type="entry name" value="cysG_Nterm"/>
    <property type="match status" value="1"/>
</dbReference>
<proteinExistence type="inferred from homology"/>
<evidence type="ECO:0000256" key="6">
    <source>
        <dbReference type="ARBA" id="ARBA00022691"/>
    </source>
</evidence>
<comment type="similarity">
    <text evidence="2 15">Belongs to the precorrin methyltransferase family.</text>
</comment>
<protein>
    <recommendedName>
        <fullName evidence="14">Siroheme synthase</fullName>
    </recommendedName>
    <domain>
        <recommendedName>
            <fullName evidence="14">Uroporphyrinogen-III C-methyltransferase</fullName>
            <shortName evidence="14">Urogen III methylase</shortName>
            <ecNumber evidence="14">2.1.1.107</ecNumber>
        </recommendedName>
        <alternativeName>
            <fullName evidence="14">SUMT</fullName>
        </alternativeName>
        <alternativeName>
            <fullName evidence="14">Uroporphyrinogen III methylase</fullName>
            <shortName evidence="14">UROM</shortName>
        </alternativeName>
    </domain>
    <domain>
        <recommendedName>
            <fullName evidence="14">Precorrin-2 dehydrogenase</fullName>
            <ecNumber evidence="14">1.3.1.76</ecNumber>
        </recommendedName>
    </domain>
    <domain>
        <recommendedName>
            <fullName evidence="14">Sirohydrochlorin ferrochelatase</fullName>
            <ecNumber evidence="14">4.99.1.4</ecNumber>
        </recommendedName>
    </domain>
</protein>
<keyword evidence="11 14" id="KW-0511">Multifunctional enzyme</keyword>
<evidence type="ECO:0000256" key="13">
    <source>
        <dbReference type="ARBA" id="ARBA00047561"/>
    </source>
</evidence>
<dbReference type="InterPro" id="IPR019478">
    <property type="entry name" value="Sirohaem_synthase_dimer_dom"/>
</dbReference>
<evidence type="ECO:0000256" key="8">
    <source>
        <dbReference type="ARBA" id="ARBA00023027"/>
    </source>
</evidence>
<feature type="region of interest" description="Uroporphyrinogen-III C-methyltransferase" evidence="14">
    <location>
        <begin position="228"/>
        <end position="508"/>
    </location>
</feature>
<evidence type="ECO:0000256" key="5">
    <source>
        <dbReference type="ARBA" id="ARBA00022679"/>
    </source>
</evidence>
<dbReference type="PANTHER" id="PTHR45790:SF1">
    <property type="entry name" value="SIROHEME SYNTHASE"/>
    <property type="match status" value="1"/>
</dbReference>
<dbReference type="NCBIfam" id="NF004790">
    <property type="entry name" value="PRK06136.1"/>
    <property type="match status" value="1"/>
</dbReference>
<feature type="region of interest" description="Precorrin-2 dehydrogenase / sirohydrochlorin ferrochelatase" evidence="14">
    <location>
        <begin position="1"/>
        <end position="214"/>
    </location>
</feature>
<dbReference type="EC" id="2.1.1.107" evidence="14"/>
<feature type="binding site" evidence="14">
    <location>
        <position position="395"/>
    </location>
    <ligand>
        <name>S-adenosyl-L-methionine</name>
        <dbReference type="ChEBI" id="CHEBI:59789"/>
    </ligand>
</feature>
<comment type="pathway">
    <text evidence="14">Porphyrin-containing compound metabolism; siroheme biosynthesis; siroheme from sirohydrochlorin: step 1/1.</text>
</comment>
<keyword evidence="10 14" id="KW-0627">Porphyrin biosynthesis</keyword>
<dbReference type="InterPro" id="IPR000878">
    <property type="entry name" value="4pyrrol_Mease"/>
</dbReference>
<evidence type="ECO:0000256" key="12">
    <source>
        <dbReference type="ARBA" id="ARBA00025705"/>
    </source>
</evidence>
<evidence type="ECO:0000259" key="18">
    <source>
        <dbReference type="Pfam" id="PF14824"/>
    </source>
</evidence>
<dbReference type="InterPro" id="IPR035996">
    <property type="entry name" value="4pyrrol_Methylase_sf"/>
</dbReference>
<evidence type="ECO:0000256" key="4">
    <source>
        <dbReference type="ARBA" id="ARBA00022603"/>
    </source>
</evidence>
<dbReference type="Proteomes" id="UP001597110">
    <property type="component" value="Unassembled WGS sequence"/>
</dbReference>
<feature type="binding site" evidence="14">
    <location>
        <position position="318"/>
    </location>
    <ligand>
        <name>S-adenosyl-L-methionine</name>
        <dbReference type="ChEBI" id="CHEBI:59789"/>
    </ligand>
</feature>
<comment type="pathway">
    <text evidence="12 14">Porphyrin-containing compound metabolism; siroheme biosynthesis; precorrin-2 from uroporphyrinogen III: step 1/1.</text>
</comment>
<evidence type="ECO:0000313" key="19">
    <source>
        <dbReference type="EMBL" id="MFD0726169.1"/>
    </source>
</evidence>
<feature type="binding site" evidence="14">
    <location>
        <begin position="33"/>
        <end position="34"/>
    </location>
    <ligand>
        <name>NAD(+)</name>
        <dbReference type="ChEBI" id="CHEBI:57540"/>
    </ligand>
</feature>
<dbReference type="EC" id="4.99.1.4" evidence="14"/>
<keyword evidence="5 14" id="KW-0808">Transferase</keyword>
<dbReference type="InterPro" id="IPR014777">
    <property type="entry name" value="4pyrrole_Mease_sub1"/>
</dbReference>
<organism evidence="19 20">
    <name type="scientific">Lysobacter brunescens</name>
    <dbReference type="NCBI Taxonomy" id="262323"/>
    <lineage>
        <taxon>Bacteria</taxon>
        <taxon>Pseudomonadati</taxon>
        <taxon>Pseudomonadota</taxon>
        <taxon>Gammaproteobacteria</taxon>
        <taxon>Lysobacterales</taxon>
        <taxon>Lysobacteraceae</taxon>
        <taxon>Lysobacter</taxon>
    </lineage>
</organism>
<name>A0ABW2YI34_9GAMM</name>
<dbReference type="CDD" id="cd11642">
    <property type="entry name" value="SUMT"/>
    <property type="match status" value="1"/>
</dbReference>
<dbReference type="Pfam" id="PF14824">
    <property type="entry name" value="Sirohm_synth_M"/>
    <property type="match status" value="1"/>
</dbReference>
<keyword evidence="8 14" id="KW-0520">NAD</keyword>
<feature type="domain" description="Siroheme synthase central" evidence="18">
    <location>
        <begin position="130"/>
        <end position="155"/>
    </location>
</feature>
<keyword evidence="20" id="KW-1185">Reference proteome</keyword>
<dbReference type="SUPFAM" id="SSF75615">
    <property type="entry name" value="Siroheme synthase middle domains-like"/>
    <property type="match status" value="1"/>
</dbReference>
<dbReference type="SUPFAM" id="SSF53790">
    <property type="entry name" value="Tetrapyrrole methylase"/>
    <property type="match status" value="1"/>
</dbReference>
<dbReference type="Pfam" id="PF00590">
    <property type="entry name" value="TP_methylase"/>
    <property type="match status" value="1"/>
</dbReference>
<dbReference type="PROSITE" id="PS00840">
    <property type="entry name" value="SUMT_2"/>
    <property type="match status" value="1"/>
</dbReference>
<sequence length="508" mass="54473">MAAGEAPDFQPPPLFPAFLDLRGRIVLVVGGGAVALRKITALLPTGARVRVGAPELIPEIEAMSATGAIEHLDGRFQPAWLDDAWLAVAATDDAEVNRAVAVAAEARRLWVNVVDDAPLCSFQVPARVERGPLQIAISSGGGAPMLARHLRERLETEIDESIGTLGTLLVRHRRRIRSRIADTGARRRFFDGVMTSEIPSLLRRGDHDGAERALLARIEQADTAKRTGRVALVGAGPGDAGLLTLRGLRLLNEADVILHDRLVSAEVLDLARRDAERIEVGKEAGHHHVPQDKIHALMLEHALAGKRVVRLKGGDAFVFGRGGEEIEYLRDHGIDYEVVPGITAALACAAYAGIPLTHRDHAQSVRFVTAHSKAENDELDWAGFAREGQTLAFYMGVAGLERVRARLLAHGRAASTPCALVENGSRPDQRVVLATLDTLPETARTHDVRSPALLFVGEVAGLAARLHWFGAAPIGRNHVHGHAQHDAGSDDAMIVAPARTDTPLAAAA</sequence>
<comment type="catalytic activity">
    <reaction evidence="14">
        <text>siroheme + 2 H(+) = sirohydrochlorin + Fe(2+)</text>
        <dbReference type="Rhea" id="RHEA:24360"/>
        <dbReference type="ChEBI" id="CHEBI:15378"/>
        <dbReference type="ChEBI" id="CHEBI:29033"/>
        <dbReference type="ChEBI" id="CHEBI:58351"/>
        <dbReference type="ChEBI" id="CHEBI:60052"/>
        <dbReference type="EC" id="4.99.1.4"/>
    </reaction>
</comment>
<dbReference type="Gene3D" id="3.40.1010.10">
    <property type="entry name" value="Cobalt-precorrin-4 Transmethylase, Domain 1"/>
    <property type="match status" value="1"/>
</dbReference>
<dbReference type="EC" id="1.3.1.76" evidence="14"/>
<comment type="catalytic activity">
    <reaction evidence="13 14">
        <text>precorrin-2 + NAD(+) = sirohydrochlorin + NADH + 2 H(+)</text>
        <dbReference type="Rhea" id="RHEA:15613"/>
        <dbReference type="ChEBI" id="CHEBI:15378"/>
        <dbReference type="ChEBI" id="CHEBI:57540"/>
        <dbReference type="ChEBI" id="CHEBI:57945"/>
        <dbReference type="ChEBI" id="CHEBI:58351"/>
        <dbReference type="ChEBI" id="CHEBI:58827"/>
        <dbReference type="EC" id="1.3.1.76"/>
    </reaction>
</comment>
<comment type="catalytic activity">
    <reaction evidence="14">
        <text>uroporphyrinogen III + 2 S-adenosyl-L-methionine = precorrin-2 + 2 S-adenosyl-L-homocysteine + H(+)</text>
        <dbReference type="Rhea" id="RHEA:32459"/>
        <dbReference type="ChEBI" id="CHEBI:15378"/>
        <dbReference type="ChEBI" id="CHEBI:57308"/>
        <dbReference type="ChEBI" id="CHEBI:57856"/>
        <dbReference type="ChEBI" id="CHEBI:58827"/>
        <dbReference type="ChEBI" id="CHEBI:59789"/>
        <dbReference type="EC" id="2.1.1.107"/>
    </reaction>
</comment>
<keyword evidence="7 14" id="KW-0560">Oxidoreductase</keyword>
<comment type="caution">
    <text evidence="19">The sequence shown here is derived from an EMBL/GenBank/DDBJ whole genome shotgun (WGS) entry which is preliminary data.</text>
</comment>
<dbReference type="Pfam" id="PF10414">
    <property type="entry name" value="CysG_dimeriser"/>
    <property type="match status" value="1"/>
</dbReference>
<dbReference type="InterPro" id="IPR014776">
    <property type="entry name" value="4pyrrole_Mease_sub2"/>
</dbReference>
<dbReference type="Gene3D" id="1.10.8.210">
    <property type="entry name" value="Sirohaem synthase, dimerisation domain"/>
    <property type="match status" value="1"/>
</dbReference>
<feature type="domain" description="Tetrapyrrole methylase" evidence="16">
    <location>
        <begin position="230"/>
        <end position="439"/>
    </location>
</feature>
<evidence type="ECO:0000256" key="7">
    <source>
        <dbReference type="ARBA" id="ARBA00023002"/>
    </source>
</evidence>
<evidence type="ECO:0000256" key="3">
    <source>
        <dbReference type="ARBA" id="ARBA00022573"/>
    </source>
</evidence>
<feature type="active site" description="Proton acceptor" evidence="14">
    <location>
        <position position="260"/>
    </location>
</feature>
<accession>A0ABW2YI34</accession>
<dbReference type="Gene3D" id="3.40.50.720">
    <property type="entry name" value="NAD(P)-binding Rossmann-like Domain"/>
    <property type="match status" value="1"/>
</dbReference>
<dbReference type="HAMAP" id="MF_01646">
    <property type="entry name" value="Siroheme_synth"/>
    <property type="match status" value="1"/>
</dbReference>
<dbReference type="PROSITE" id="PS00839">
    <property type="entry name" value="SUMT_1"/>
    <property type="match status" value="1"/>
</dbReference>
<dbReference type="GO" id="GO:0043115">
    <property type="term" value="F:precorrin-2 dehydrogenase activity"/>
    <property type="evidence" value="ECO:0007669"/>
    <property type="project" value="UniProtKB-EC"/>
</dbReference>
<evidence type="ECO:0000259" key="16">
    <source>
        <dbReference type="Pfam" id="PF00590"/>
    </source>
</evidence>
<keyword evidence="4 14" id="KW-0489">Methyltransferase</keyword>
<dbReference type="Gene3D" id="3.30.950.10">
    <property type="entry name" value="Methyltransferase, Cobalt-precorrin-4 Transmethylase, Domain 2"/>
    <property type="match status" value="1"/>
</dbReference>
<evidence type="ECO:0000259" key="17">
    <source>
        <dbReference type="Pfam" id="PF10414"/>
    </source>
</evidence>
<keyword evidence="6 14" id="KW-0949">S-adenosyl-L-methionine</keyword>
<evidence type="ECO:0000256" key="10">
    <source>
        <dbReference type="ARBA" id="ARBA00023244"/>
    </source>
</evidence>
<reference evidence="20" key="1">
    <citation type="journal article" date="2019" name="Int. J. Syst. Evol. Microbiol.">
        <title>The Global Catalogue of Microorganisms (GCM) 10K type strain sequencing project: providing services to taxonomists for standard genome sequencing and annotation.</title>
        <authorList>
            <consortium name="The Broad Institute Genomics Platform"/>
            <consortium name="The Broad Institute Genome Sequencing Center for Infectious Disease"/>
            <person name="Wu L."/>
            <person name="Ma J."/>
        </authorList>
    </citation>
    <scope>NUCLEOTIDE SEQUENCE [LARGE SCALE GENOMIC DNA]</scope>
    <source>
        <strain evidence="20">CCUG 55585</strain>
    </source>
</reference>
<dbReference type="SUPFAM" id="SSF51735">
    <property type="entry name" value="NAD(P)-binding Rossmann-fold domains"/>
    <property type="match status" value="1"/>
</dbReference>
<dbReference type="EMBL" id="JBHTIF010000001">
    <property type="protein sequence ID" value="MFD0726169.1"/>
    <property type="molecule type" value="Genomic_DNA"/>
</dbReference>
<feature type="active site" description="Proton donor" evidence="14">
    <location>
        <position position="282"/>
    </location>
</feature>
<dbReference type="InterPro" id="IPR028281">
    <property type="entry name" value="Sirohaem_synthase_central"/>
</dbReference>
<dbReference type="RefSeq" id="WP_386824122.1">
    <property type="nucleotide sequence ID" value="NZ_JBHTIF010000001.1"/>
</dbReference>
<dbReference type="GO" id="GO:0004851">
    <property type="term" value="F:uroporphyrin-III C-methyltransferase activity"/>
    <property type="evidence" value="ECO:0007669"/>
    <property type="project" value="UniProtKB-EC"/>
</dbReference>
<feature type="binding site" evidence="14">
    <location>
        <begin position="313"/>
        <end position="315"/>
    </location>
    <ligand>
        <name>S-adenosyl-L-methionine</name>
        <dbReference type="ChEBI" id="CHEBI:59789"/>
    </ligand>
</feature>
<comment type="similarity">
    <text evidence="14">In the N-terminal section; belongs to the precorrin-2 dehydrogenase / sirohydrochlorin ferrochelatase family.</text>
</comment>
<dbReference type="NCBIfam" id="NF007922">
    <property type="entry name" value="PRK10637.1"/>
    <property type="match status" value="1"/>
</dbReference>
<dbReference type="InterPro" id="IPR050161">
    <property type="entry name" value="Siro_Cobalamin_biosynth"/>
</dbReference>
<comment type="similarity">
    <text evidence="14">In the C-terminal section; belongs to the precorrin methyltransferase family.</text>
</comment>
<evidence type="ECO:0000256" key="15">
    <source>
        <dbReference type="RuleBase" id="RU003960"/>
    </source>
</evidence>
<evidence type="ECO:0000256" key="2">
    <source>
        <dbReference type="ARBA" id="ARBA00005879"/>
    </source>
</evidence>
<gene>
    <name evidence="14 19" type="primary">cysG</name>
    <name evidence="19" type="ORF">ACFQ0E_11260</name>
</gene>
<dbReference type="InterPro" id="IPR006366">
    <property type="entry name" value="CobA/CysG_C"/>
</dbReference>
<dbReference type="GO" id="GO:0051266">
    <property type="term" value="F:sirohydrochlorin ferrochelatase activity"/>
    <property type="evidence" value="ECO:0007669"/>
    <property type="project" value="UniProtKB-EC"/>
</dbReference>